<dbReference type="Proteomes" id="UP001380290">
    <property type="component" value="Unassembled WGS sequence"/>
</dbReference>
<gene>
    <name evidence="2" type="ORF">V7S98_20105</name>
</gene>
<keyword evidence="1" id="KW-0812">Transmembrane</keyword>
<feature type="transmembrane region" description="Helical" evidence="1">
    <location>
        <begin position="75"/>
        <end position="96"/>
    </location>
</feature>
<keyword evidence="3" id="KW-1185">Reference proteome</keyword>
<feature type="transmembrane region" description="Helical" evidence="1">
    <location>
        <begin position="12"/>
        <end position="32"/>
    </location>
</feature>
<keyword evidence="1" id="KW-0472">Membrane</keyword>
<evidence type="ECO:0000313" key="3">
    <source>
        <dbReference type="Proteomes" id="UP001380290"/>
    </source>
</evidence>
<protein>
    <submittedName>
        <fullName evidence="2">Uncharacterized protein</fullName>
    </submittedName>
</protein>
<keyword evidence="1" id="KW-1133">Transmembrane helix</keyword>
<name>A0ABU8QY30_9PSED</name>
<feature type="transmembrane region" description="Helical" evidence="1">
    <location>
        <begin position="52"/>
        <end position="70"/>
    </location>
</feature>
<evidence type="ECO:0000313" key="2">
    <source>
        <dbReference type="EMBL" id="MEJ5865523.1"/>
    </source>
</evidence>
<accession>A0ABU8QY30</accession>
<comment type="caution">
    <text evidence="2">The sequence shown here is derived from an EMBL/GenBank/DDBJ whole genome shotgun (WGS) entry which is preliminary data.</text>
</comment>
<dbReference type="EMBL" id="JBBHLC010000085">
    <property type="protein sequence ID" value="MEJ5865523.1"/>
    <property type="molecule type" value="Genomic_DNA"/>
</dbReference>
<evidence type="ECO:0000256" key="1">
    <source>
        <dbReference type="SAM" id="Phobius"/>
    </source>
</evidence>
<reference evidence="2 3" key="1">
    <citation type="submission" date="2024-02" db="EMBL/GenBank/DDBJ databases">
        <title>Identification of pathogenicity and growth-promoting function of Pseudomonas putida variant.</title>
        <authorList>
            <person name="Sun J."/>
        </authorList>
    </citation>
    <scope>NUCLEOTIDE SEQUENCE [LARGE SCALE GENOMIC DNA]</scope>
    <source>
        <strain evidence="2 3">A03</strain>
    </source>
</reference>
<dbReference type="RefSeq" id="WP_339600348.1">
    <property type="nucleotide sequence ID" value="NZ_JBBHLC010000085.1"/>
</dbReference>
<sequence>MMRRLALRALQSLGLIPVAYLFVCLMSAGFGHSFSLALPEVAAPDGSSVVELLLFTVPGQLLFVFLACFFSKRHWLLAVFALCATLTAWLQCLLFADAFGNTWSSAEIAGLLGYNLPWLLVALAPGLALLLVTERGYSA</sequence>
<proteinExistence type="predicted"/>
<organism evidence="2 3">
    <name type="scientific">Pseudomonas farsensis</name>
    <dbReference type="NCBI Taxonomy" id="2745492"/>
    <lineage>
        <taxon>Bacteria</taxon>
        <taxon>Pseudomonadati</taxon>
        <taxon>Pseudomonadota</taxon>
        <taxon>Gammaproteobacteria</taxon>
        <taxon>Pseudomonadales</taxon>
        <taxon>Pseudomonadaceae</taxon>
        <taxon>Pseudomonas</taxon>
    </lineage>
</organism>
<feature type="transmembrane region" description="Helical" evidence="1">
    <location>
        <begin position="116"/>
        <end position="133"/>
    </location>
</feature>